<evidence type="ECO:0000256" key="1">
    <source>
        <dbReference type="SAM" id="Phobius"/>
    </source>
</evidence>
<gene>
    <name evidence="2" type="ORF">SPHA_65667</name>
</gene>
<sequence length="167" mass="19245">MLLCVVISASGIYHFFYPIVNPFGQQKAKREQSLDFGKFYRISSDKKFNCHSFIYLLLETCLLLKVNTHLSAKLSARGLCLSFAHNGCKNIIYFFPVGHWYSRIAHHLVSVLNQNQMVFCFTSPADKKFNYYLVSFSNKQILLSFIFLCLVIDISFSLSEFSVFSAF</sequence>
<dbReference type="Proteomes" id="UP000597762">
    <property type="component" value="Unassembled WGS sequence"/>
</dbReference>
<protein>
    <submittedName>
        <fullName evidence="2">Uncharacterized protein</fullName>
    </submittedName>
</protein>
<keyword evidence="1" id="KW-0472">Membrane</keyword>
<keyword evidence="1" id="KW-0812">Transmembrane</keyword>
<keyword evidence="3" id="KW-1185">Reference proteome</keyword>
<comment type="caution">
    <text evidence="2">The sequence shown here is derived from an EMBL/GenBank/DDBJ whole genome shotgun (WGS) entry which is preliminary data.</text>
</comment>
<evidence type="ECO:0000313" key="3">
    <source>
        <dbReference type="Proteomes" id="UP000597762"/>
    </source>
</evidence>
<proteinExistence type="predicted"/>
<keyword evidence="1" id="KW-1133">Transmembrane helix</keyword>
<evidence type="ECO:0000313" key="2">
    <source>
        <dbReference type="EMBL" id="CAE1314620.1"/>
    </source>
</evidence>
<reference evidence="2" key="1">
    <citation type="submission" date="2021-01" db="EMBL/GenBank/DDBJ databases">
        <authorList>
            <person name="Li R."/>
            <person name="Bekaert M."/>
        </authorList>
    </citation>
    <scope>NUCLEOTIDE SEQUENCE</scope>
    <source>
        <strain evidence="2">Farmed</strain>
    </source>
</reference>
<dbReference type="EMBL" id="CAHIKZ030004725">
    <property type="protein sequence ID" value="CAE1314620.1"/>
    <property type="molecule type" value="Genomic_DNA"/>
</dbReference>
<accession>A0A812E0I9</accession>
<feature type="transmembrane region" description="Helical" evidence="1">
    <location>
        <begin position="141"/>
        <end position="164"/>
    </location>
</feature>
<dbReference type="AlphaFoldDB" id="A0A812E0I9"/>
<name>A0A812E0I9_ACAPH</name>
<organism evidence="2 3">
    <name type="scientific">Acanthosepion pharaonis</name>
    <name type="common">Pharaoh cuttlefish</name>
    <name type="synonym">Sepia pharaonis</name>
    <dbReference type="NCBI Taxonomy" id="158019"/>
    <lineage>
        <taxon>Eukaryota</taxon>
        <taxon>Metazoa</taxon>
        <taxon>Spiralia</taxon>
        <taxon>Lophotrochozoa</taxon>
        <taxon>Mollusca</taxon>
        <taxon>Cephalopoda</taxon>
        <taxon>Coleoidea</taxon>
        <taxon>Decapodiformes</taxon>
        <taxon>Sepiida</taxon>
        <taxon>Sepiina</taxon>
        <taxon>Sepiidae</taxon>
        <taxon>Acanthosepion</taxon>
    </lineage>
</organism>